<organism evidence="3 5">
    <name type="scientific">Legionella jamestowniensis</name>
    <dbReference type="NCBI Taxonomy" id="455"/>
    <lineage>
        <taxon>Bacteria</taxon>
        <taxon>Pseudomonadati</taxon>
        <taxon>Pseudomonadota</taxon>
        <taxon>Gammaproteobacteria</taxon>
        <taxon>Legionellales</taxon>
        <taxon>Legionellaceae</taxon>
        <taxon>Legionella</taxon>
    </lineage>
</organism>
<dbReference type="Proteomes" id="UP000054715">
    <property type="component" value="Unassembled WGS sequence"/>
</dbReference>
<name>A0A0W0UNR9_9GAMM</name>
<evidence type="ECO:0000256" key="1">
    <source>
        <dbReference type="PROSITE-ProRule" id="PRU00169"/>
    </source>
</evidence>
<dbReference type="Pfam" id="PF00072">
    <property type="entry name" value="Response_reg"/>
    <property type="match status" value="1"/>
</dbReference>
<dbReference type="PATRIC" id="fig|455.5.peg.947"/>
<dbReference type="InterPro" id="IPR011006">
    <property type="entry name" value="CheY-like_superfamily"/>
</dbReference>
<dbReference type="SMART" id="SM00448">
    <property type="entry name" value="REC"/>
    <property type="match status" value="1"/>
</dbReference>
<gene>
    <name evidence="4" type="ORF">A8135_10425</name>
    <name evidence="3" type="ORF">Ljam_0890</name>
</gene>
<dbReference type="GO" id="GO:0000160">
    <property type="term" value="P:phosphorelay signal transduction system"/>
    <property type="evidence" value="ECO:0007669"/>
    <property type="project" value="InterPro"/>
</dbReference>
<dbReference type="Proteomes" id="UP000093336">
    <property type="component" value="Unassembled WGS sequence"/>
</dbReference>
<dbReference type="AlphaFoldDB" id="A0A0W0UNR9"/>
<comment type="caution">
    <text evidence="3">The sequence shown here is derived from an EMBL/GenBank/DDBJ whole genome shotgun (WGS) entry which is preliminary data.</text>
</comment>
<sequence>MKIVLVDDNPLLRKTMSMMLTKLSYSVKSFSSAEEVIAYFKDDTSSYDLVILDGNLAPPSFLLANKAQKNGPDIAAELLQINKHVPIIAWTDDADMLTRFQKVLDIYDKGRLLPTLKKPPTFSDIKEVLAPYGMAADNVEGSPRARAFTL</sequence>
<dbReference type="PROSITE" id="PS50110">
    <property type="entry name" value="RESPONSE_REGULATORY"/>
    <property type="match status" value="1"/>
</dbReference>
<evidence type="ECO:0000313" key="5">
    <source>
        <dbReference type="Proteomes" id="UP000054715"/>
    </source>
</evidence>
<feature type="modified residue" description="4-aspartylphosphate" evidence="1">
    <location>
        <position position="53"/>
    </location>
</feature>
<reference evidence="3 5" key="1">
    <citation type="submission" date="2015-11" db="EMBL/GenBank/DDBJ databases">
        <title>Genomic analysis of 38 Legionella species identifies large and diverse effector repertoires.</title>
        <authorList>
            <person name="Burstein D."/>
            <person name="Amaro F."/>
            <person name="Zusman T."/>
            <person name="Lifshitz Z."/>
            <person name="Cohen O."/>
            <person name="Gilbert J.A."/>
            <person name="Pupko T."/>
            <person name="Shuman H.A."/>
            <person name="Segal G."/>
        </authorList>
    </citation>
    <scope>NUCLEOTIDE SEQUENCE [LARGE SCALE GENOMIC DNA]</scope>
    <source>
        <strain evidence="3 5">JA-26-G1-E2</strain>
    </source>
</reference>
<dbReference type="Gene3D" id="3.40.50.2300">
    <property type="match status" value="1"/>
</dbReference>
<proteinExistence type="predicted"/>
<dbReference type="EMBL" id="LNYG01000012">
    <property type="protein sequence ID" value="KTD09540.1"/>
    <property type="molecule type" value="Genomic_DNA"/>
</dbReference>
<dbReference type="EMBL" id="LYOZ01000006">
    <property type="protein sequence ID" value="OCH98712.1"/>
    <property type="molecule type" value="Genomic_DNA"/>
</dbReference>
<dbReference type="SUPFAM" id="SSF52172">
    <property type="entry name" value="CheY-like"/>
    <property type="match status" value="1"/>
</dbReference>
<dbReference type="STRING" id="455.Ljam_0890"/>
<feature type="domain" description="Response regulatory" evidence="2">
    <location>
        <begin position="2"/>
        <end position="133"/>
    </location>
</feature>
<reference evidence="4 6" key="2">
    <citation type="submission" date="2016-05" db="EMBL/GenBank/DDBJ databases">
        <authorList>
            <person name="Prochazka B."/>
            <person name="Indra A."/>
            <person name="Hasenberger P."/>
            <person name="Blaschitz M."/>
            <person name="Wagner L."/>
            <person name="Wewalka G."/>
            <person name="Sorschag S."/>
            <person name="Schmid D."/>
            <person name="Ruppitsch W."/>
        </authorList>
    </citation>
    <scope>NUCLEOTIDE SEQUENCE [LARGE SCALE GENOMIC DNA]</scope>
    <source>
        <strain evidence="4 6">974010_12</strain>
    </source>
</reference>
<evidence type="ECO:0000259" key="2">
    <source>
        <dbReference type="PROSITE" id="PS50110"/>
    </source>
</evidence>
<accession>A0A0W0UNR9</accession>
<evidence type="ECO:0000313" key="3">
    <source>
        <dbReference type="EMBL" id="KTD09540.1"/>
    </source>
</evidence>
<dbReference type="RefSeq" id="WP_058448924.1">
    <property type="nucleotide sequence ID" value="NZ_CAAAJF010000006.1"/>
</dbReference>
<dbReference type="OrthoDB" id="5654114at2"/>
<evidence type="ECO:0000313" key="4">
    <source>
        <dbReference type="EMBL" id="OCH98712.1"/>
    </source>
</evidence>
<protein>
    <submittedName>
        <fullName evidence="3">Two-component response regulator</fullName>
    </submittedName>
</protein>
<keyword evidence="6" id="KW-1185">Reference proteome</keyword>
<keyword evidence="1" id="KW-0597">Phosphoprotein</keyword>
<dbReference type="InterPro" id="IPR001789">
    <property type="entry name" value="Sig_transdc_resp-reg_receiver"/>
</dbReference>
<evidence type="ECO:0000313" key="6">
    <source>
        <dbReference type="Proteomes" id="UP000093336"/>
    </source>
</evidence>
<dbReference type="CDD" id="cd00156">
    <property type="entry name" value="REC"/>
    <property type="match status" value="1"/>
</dbReference>